<dbReference type="Proteomes" id="UP000006727">
    <property type="component" value="Chromosome 23"/>
</dbReference>
<dbReference type="AlphaFoldDB" id="A9U5F6"/>
<name>A9U5F6_PHYPA</name>
<evidence type="ECO:0000313" key="3">
    <source>
        <dbReference type="EnsemblPlants" id="PAC:32951228.CDS.1"/>
    </source>
</evidence>
<reference evidence="3" key="3">
    <citation type="submission" date="2020-12" db="UniProtKB">
        <authorList>
            <consortium name="EnsemblPlants"/>
        </authorList>
    </citation>
    <scope>IDENTIFICATION</scope>
</reference>
<evidence type="ECO:0000313" key="1">
    <source>
        <dbReference type="EMBL" id="EDQ49097.1"/>
    </source>
</evidence>
<organism>
    <name type="scientific">Physcomitrium patens</name>
    <name type="common">Spreading-leaved earth moss</name>
    <name type="synonym">Physcomitrella patens</name>
    <dbReference type="NCBI Taxonomy" id="3218"/>
    <lineage>
        <taxon>Eukaryota</taxon>
        <taxon>Viridiplantae</taxon>
        <taxon>Streptophyta</taxon>
        <taxon>Embryophyta</taxon>
        <taxon>Bryophyta</taxon>
        <taxon>Bryophytina</taxon>
        <taxon>Bryopsida</taxon>
        <taxon>Funariidae</taxon>
        <taxon>Funariales</taxon>
        <taxon>Funariaceae</taxon>
        <taxon>Physcomitrium</taxon>
    </lineage>
</organism>
<keyword evidence="4" id="KW-1185">Reference proteome</keyword>
<dbReference type="EMBL" id="ABEU02000023">
    <property type="protein sequence ID" value="PNR28787.1"/>
    <property type="molecule type" value="Genomic_DNA"/>
</dbReference>
<protein>
    <submittedName>
        <fullName evidence="1">Predicted protein</fullName>
    </submittedName>
</protein>
<dbReference type="Gramene" id="Pp3c23_270V3.1">
    <property type="protein sequence ID" value="PAC:32951228.CDS.1"/>
    <property type="gene ID" value="Pp3c23_270"/>
</dbReference>
<gene>
    <name evidence="2" type="ORF">PHYPA_027479</name>
    <name evidence="1" type="ORF">PHYPADRAFT_102630</name>
</gene>
<accession>A9U5F6</accession>
<sequence length="105" mass="11311">MAAILPFAFNITNESVTEVDDRTAAAIHNKVVTTLDLIEPIQNADEDVKTVELERAVGGGRKRGWEAGGATNGDRANLEVKTYGRLIRSSLNKAGRGMGDKLDLD</sequence>
<evidence type="ECO:0000313" key="4">
    <source>
        <dbReference type="Proteomes" id="UP000006727"/>
    </source>
</evidence>
<dbReference type="EnsemblPlants" id="Pp3c23_270V3.1">
    <property type="protein sequence ID" value="PAC:32951228.CDS.1"/>
    <property type="gene ID" value="Pp3c23_270"/>
</dbReference>
<dbReference type="EMBL" id="DS545499">
    <property type="protein sequence ID" value="EDQ49097.1"/>
    <property type="molecule type" value="Genomic_DNA"/>
</dbReference>
<evidence type="ECO:0000313" key="2">
    <source>
        <dbReference type="EMBL" id="PNR28787.1"/>
    </source>
</evidence>
<reference evidence="2 4" key="2">
    <citation type="journal article" date="2018" name="Plant J.">
        <title>The Physcomitrella patens chromosome-scale assembly reveals moss genome structure and evolution.</title>
        <authorList>
            <person name="Lang D."/>
            <person name="Ullrich K.K."/>
            <person name="Murat F."/>
            <person name="Fuchs J."/>
            <person name="Jenkins J."/>
            <person name="Haas F.B."/>
            <person name="Piednoel M."/>
            <person name="Gundlach H."/>
            <person name="Van Bel M."/>
            <person name="Meyberg R."/>
            <person name="Vives C."/>
            <person name="Morata J."/>
            <person name="Symeonidi A."/>
            <person name="Hiss M."/>
            <person name="Muchero W."/>
            <person name="Kamisugi Y."/>
            <person name="Saleh O."/>
            <person name="Blanc G."/>
            <person name="Decker E.L."/>
            <person name="van Gessel N."/>
            <person name="Grimwood J."/>
            <person name="Hayes R.D."/>
            <person name="Graham S.W."/>
            <person name="Gunter L.E."/>
            <person name="McDaniel S.F."/>
            <person name="Hoernstein S.N.W."/>
            <person name="Larsson A."/>
            <person name="Li F.W."/>
            <person name="Perroud P.F."/>
            <person name="Phillips J."/>
            <person name="Ranjan P."/>
            <person name="Rokshar D.S."/>
            <person name="Rothfels C.J."/>
            <person name="Schneider L."/>
            <person name="Shu S."/>
            <person name="Stevenson D.W."/>
            <person name="Thummler F."/>
            <person name="Tillich M."/>
            <person name="Villarreal Aguilar J.C."/>
            <person name="Widiez T."/>
            <person name="Wong G.K."/>
            <person name="Wymore A."/>
            <person name="Zhang Y."/>
            <person name="Zimmer A.D."/>
            <person name="Quatrano R.S."/>
            <person name="Mayer K.F.X."/>
            <person name="Goodstein D."/>
            <person name="Casacuberta J.M."/>
            <person name="Vandepoele K."/>
            <person name="Reski R."/>
            <person name="Cuming A.C."/>
            <person name="Tuskan G.A."/>
            <person name="Maumus F."/>
            <person name="Salse J."/>
            <person name="Schmutz J."/>
            <person name="Rensing S.A."/>
        </authorList>
    </citation>
    <scope>NUCLEOTIDE SEQUENCE [LARGE SCALE GENOMIC DNA]</scope>
    <source>
        <strain evidence="3 4">cv. Gransden 2004</strain>
    </source>
</reference>
<reference evidence="1 4" key="1">
    <citation type="journal article" date="2008" name="Science">
        <title>The Physcomitrella genome reveals evolutionary insights into the conquest of land by plants.</title>
        <authorList>
            <person name="Rensing S."/>
            <person name="Lang D."/>
            <person name="Zimmer A."/>
            <person name="Terry A."/>
            <person name="Salamov A."/>
            <person name="Shapiro H."/>
            <person name="Nishiyama T."/>
            <person name="Perroud P.-F."/>
            <person name="Lindquist E."/>
            <person name="Kamisugi Y."/>
            <person name="Tanahashi T."/>
            <person name="Sakakibara K."/>
            <person name="Fujita T."/>
            <person name="Oishi K."/>
            <person name="Shin-I T."/>
            <person name="Kuroki Y."/>
            <person name="Toyoda A."/>
            <person name="Suzuki Y."/>
            <person name="Hashimoto A."/>
            <person name="Yamaguchi K."/>
            <person name="Sugano A."/>
            <person name="Kohara Y."/>
            <person name="Fujiyama A."/>
            <person name="Anterola A."/>
            <person name="Aoki S."/>
            <person name="Ashton N."/>
            <person name="Barbazuk W.B."/>
            <person name="Barker E."/>
            <person name="Bennetzen J."/>
            <person name="Bezanilla M."/>
            <person name="Blankenship R."/>
            <person name="Cho S.H."/>
            <person name="Dutcher S."/>
            <person name="Estelle M."/>
            <person name="Fawcett J.A."/>
            <person name="Gundlach H."/>
            <person name="Hanada K."/>
            <person name="Heyl A."/>
            <person name="Hicks K.A."/>
            <person name="Hugh J."/>
            <person name="Lohr M."/>
            <person name="Mayer K."/>
            <person name="Melkozernov A."/>
            <person name="Murata T."/>
            <person name="Nelson D."/>
            <person name="Pils B."/>
            <person name="Prigge M."/>
            <person name="Reiss B."/>
            <person name="Renner T."/>
            <person name="Rombauts S."/>
            <person name="Rushton P."/>
            <person name="Sanderfoot A."/>
            <person name="Schween G."/>
            <person name="Shiu S.-H."/>
            <person name="Stueber K."/>
            <person name="Theodoulou F.L."/>
            <person name="Tu H."/>
            <person name="Van de Peer Y."/>
            <person name="Verrier P.J."/>
            <person name="Waters E."/>
            <person name="Wood A."/>
            <person name="Yang L."/>
            <person name="Cove D."/>
            <person name="Cuming A."/>
            <person name="Hasebe M."/>
            <person name="Lucas S."/>
            <person name="Mishler D.B."/>
            <person name="Reski R."/>
            <person name="Grigoriev I."/>
            <person name="Quatrano R.S."/>
            <person name="Boore J.L."/>
        </authorList>
    </citation>
    <scope>NUCLEOTIDE SEQUENCE [LARGE SCALE GENOMIC DNA]</scope>
    <source>
        <strain evidence="3 4">cv. Gransden 2004</strain>
    </source>
</reference>
<dbReference type="InParanoid" id="A9U5F6"/>
<proteinExistence type="predicted"/>